<feature type="region of interest" description="Disordered" evidence="1">
    <location>
        <begin position="1"/>
        <end position="65"/>
    </location>
</feature>
<evidence type="ECO:0000313" key="2">
    <source>
        <dbReference type="EMBL" id="OBT92203.1"/>
    </source>
</evidence>
<gene>
    <name evidence="2" type="ORF">VE01_09988</name>
</gene>
<protein>
    <submittedName>
        <fullName evidence="2">Uncharacterized protein</fullName>
    </submittedName>
</protein>
<dbReference type="AlphaFoldDB" id="A0A1B8G8P0"/>
<dbReference type="GeneID" id="28843374"/>
<organism evidence="2 3">
    <name type="scientific">Pseudogymnoascus verrucosus</name>
    <dbReference type="NCBI Taxonomy" id="342668"/>
    <lineage>
        <taxon>Eukaryota</taxon>
        <taxon>Fungi</taxon>
        <taxon>Dikarya</taxon>
        <taxon>Ascomycota</taxon>
        <taxon>Pezizomycotina</taxon>
        <taxon>Leotiomycetes</taxon>
        <taxon>Thelebolales</taxon>
        <taxon>Thelebolaceae</taxon>
        <taxon>Pseudogymnoascus</taxon>
    </lineage>
</organism>
<feature type="compositionally biased region" description="Polar residues" evidence="1">
    <location>
        <begin position="1"/>
        <end position="12"/>
    </location>
</feature>
<feature type="compositionally biased region" description="Basic and acidic residues" evidence="1">
    <location>
        <begin position="28"/>
        <end position="65"/>
    </location>
</feature>
<accession>A0A1B8G8P0</accession>
<dbReference type="RefSeq" id="XP_018125936.1">
    <property type="nucleotide sequence ID" value="XM_018279395.1"/>
</dbReference>
<dbReference type="EMBL" id="KV460271">
    <property type="protein sequence ID" value="OBT92203.1"/>
    <property type="molecule type" value="Genomic_DNA"/>
</dbReference>
<name>A0A1B8G8P0_9PEZI</name>
<evidence type="ECO:0000256" key="1">
    <source>
        <dbReference type="SAM" id="MobiDB-lite"/>
    </source>
</evidence>
<evidence type="ECO:0000313" key="3">
    <source>
        <dbReference type="Proteomes" id="UP000091956"/>
    </source>
</evidence>
<reference evidence="2 3" key="1">
    <citation type="submission" date="2016-03" db="EMBL/GenBank/DDBJ databases">
        <title>Comparative genomics of Pseudogymnoascus destructans, the fungus causing white-nose syndrome of bats.</title>
        <authorList>
            <person name="Palmer J.M."/>
            <person name="Drees K.P."/>
            <person name="Foster J.T."/>
            <person name="Lindner D.L."/>
        </authorList>
    </citation>
    <scope>NUCLEOTIDE SEQUENCE [LARGE SCALE GENOMIC DNA]</scope>
    <source>
        <strain evidence="2 3">UAMH 10579</strain>
    </source>
</reference>
<sequence>MADDGTQWSHTSGEAEELNIVSSSGKNTKKDREVRKKKREQREKENQEAKEKDIKEEGGKEKDAK</sequence>
<reference evidence="3" key="2">
    <citation type="journal article" date="2018" name="Nat. Commun.">
        <title>Extreme sensitivity to ultraviolet light in the fungal pathogen causing white-nose syndrome of bats.</title>
        <authorList>
            <person name="Palmer J.M."/>
            <person name="Drees K.P."/>
            <person name="Foster J.T."/>
            <person name="Lindner D.L."/>
        </authorList>
    </citation>
    <scope>NUCLEOTIDE SEQUENCE [LARGE SCALE GENOMIC DNA]</scope>
    <source>
        <strain evidence="3">UAMH 10579</strain>
    </source>
</reference>
<keyword evidence="3" id="KW-1185">Reference proteome</keyword>
<proteinExistence type="predicted"/>
<dbReference type="Proteomes" id="UP000091956">
    <property type="component" value="Unassembled WGS sequence"/>
</dbReference>